<dbReference type="Pfam" id="PF19266">
    <property type="entry name" value="CIS_tube"/>
    <property type="match status" value="1"/>
</dbReference>
<evidence type="ECO:0000313" key="2">
    <source>
        <dbReference type="EMBL" id="TEB07873.1"/>
    </source>
</evidence>
<proteinExistence type="predicted"/>
<dbReference type="EMBL" id="QFGA01000001">
    <property type="protein sequence ID" value="TEB07873.1"/>
    <property type="molecule type" value="Genomic_DNA"/>
</dbReference>
<feature type="domain" description="Contractile injection system tube protein N-terminal" evidence="1">
    <location>
        <begin position="22"/>
        <end position="170"/>
    </location>
</feature>
<reference evidence="2 3" key="1">
    <citation type="journal article" date="2018" name="Environ. Microbiol.">
        <title>Novel energy conservation strategies and behaviour of Pelotomaculum schinkii driving syntrophic propionate catabolism.</title>
        <authorList>
            <person name="Hidalgo-Ahumada C.A.P."/>
            <person name="Nobu M.K."/>
            <person name="Narihiro T."/>
            <person name="Tamaki H."/>
            <person name="Liu W.T."/>
            <person name="Kamagata Y."/>
            <person name="Stams A.J.M."/>
            <person name="Imachi H."/>
            <person name="Sousa D.Z."/>
        </authorList>
    </citation>
    <scope>NUCLEOTIDE SEQUENCE [LARGE SCALE GENOMIC DNA]</scope>
    <source>
        <strain evidence="2 3">HH</strain>
    </source>
</reference>
<evidence type="ECO:0000313" key="3">
    <source>
        <dbReference type="Proteomes" id="UP000298324"/>
    </source>
</evidence>
<comment type="caution">
    <text evidence="2">The sequence shown here is derived from an EMBL/GenBank/DDBJ whole genome shotgun (WGS) entry which is preliminary data.</text>
</comment>
<dbReference type="InterPro" id="IPR045361">
    <property type="entry name" value="CIS_tube_prot_N"/>
</dbReference>
<dbReference type="RefSeq" id="WP_190239655.1">
    <property type="nucleotide sequence ID" value="NZ_QFGA01000001.1"/>
</dbReference>
<dbReference type="AlphaFoldDB" id="A0A4Y7RGG1"/>
<organism evidence="2 3">
    <name type="scientific">Pelotomaculum schinkii</name>
    <dbReference type="NCBI Taxonomy" id="78350"/>
    <lineage>
        <taxon>Bacteria</taxon>
        <taxon>Bacillati</taxon>
        <taxon>Bacillota</taxon>
        <taxon>Clostridia</taxon>
        <taxon>Eubacteriales</taxon>
        <taxon>Desulfotomaculaceae</taxon>
        <taxon>Pelotomaculum</taxon>
    </lineage>
</organism>
<sequence>MIEKQVLRGFLANAEVIPPLIVTFQFNPASISDNKVVNYAGRNASLSEDTPGKVYTGGGDRTISFDIKLHGLEQGTNALNPTPVDNGISTELAKLRSFLYPKADAWATVGGGEEGRRISSPPTCIFGFGTKILECVVTGMNITETQFNSALAPVQAEARITLAVIEEKDNKLYILDKAHRNALAALGIQNIRPF</sequence>
<evidence type="ECO:0000259" key="1">
    <source>
        <dbReference type="Pfam" id="PF19266"/>
    </source>
</evidence>
<dbReference type="Proteomes" id="UP000298324">
    <property type="component" value="Unassembled WGS sequence"/>
</dbReference>
<name>A0A4Y7RGG1_9FIRM</name>
<accession>A0A4Y7RGG1</accession>
<keyword evidence="3" id="KW-1185">Reference proteome</keyword>
<protein>
    <recommendedName>
        <fullName evidence="1">Contractile injection system tube protein N-terminal domain-containing protein</fullName>
    </recommendedName>
</protein>
<gene>
    <name evidence="2" type="ORF">Psch_01428</name>
</gene>